<evidence type="ECO:0000313" key="2">
    <source>
        <dbReference type="EMBL" id="KFD46826.1"/>
    </source>
</evidence>
<feature type="transmembrane region" description="Helical" evidence="1">
    <location>
        <begin position="200"/>
        <end position="218"/>
    </location>
</feature>
<accession>A0A085LPD0</accession>
<evidence type="ECO:0000256" key="1">
    <source>
        <dbReference type="SAM" id="Phobius"/>
    </source>
</evidence>
<dbReference type="Proteomes" id="UP000030764">
    <property type="component" value="Unassembled WGS sequence"/>
</dbReference>
<evidence type="ECO:0008006" key="5">
    <source>
        <dbReference type="Google" id="ProtNLM"/>
    </source>
</evidence>
<dbReference type="Proteomes" id="UP000030758">
    <property type="component" value="Unassembled WGS sequence"/>
</dbReference>
<gene>
    <name evidence="2" type="ORF">M513_12309</name>
    <name evidence="3" type="ORF">M514_12309</name>
</gene>
<reference evidence="2 4" key="1">
    <citation type="journal article" date="2014" name="Nat. Genet.">
        <title>Genome and transcriptome of the porcine whipworm Trichuris suis.</title>
        <authorList>
            <person name="Jex A.R."/>
            <person name="Nejsum P."/>
            <person name="Schwarz E.M."/>
            <person name="Hu L."/>
            <person name="Young N.D."/>
            <person name="Hall R.S."/>
            <person name="Korhonen P.K."/>
            <person name="Liao S."/>
            <person name="Thamsborg S."/>
            <person name="Xia J."/>
            <person name="Xu P."/>
            <person name="Wang S."/>
            <person name="Scheerlinck J.P."/>
            <person name="Hofmann A."/>
            <person name="Sternberg P.W."/>
            <person name="Wang J."/>
            <person name="Gasser R.B."/>
        </authorList>
    </citation>
    <scope>NUCLEOTIDE SEQUENCE [LARGE SCALE GENOMIC DNA]</scope>
    <source>
        <strain evidence="3">DCEP-RM93F</strain>
        <strain evidence="2">DCEP-RM93M</strain>
    </source>
</reference>
<organism evidence="2 4">
    <name type="scientific">Trichuris suis</name>
    <name type="common">pig whipworm</name>
    <dbReference type="NCBI Taxonomy" id="68888"/>
    <lineage>
        <taxon>Eukaryota</taxon>
        <taxon>Metazoa</taxon>
        <taxon>Ecdysozoa</taxon>
        <taxon>Nematoda</taxon>
        <taxon>Enoplea</taxon>
        <taxon>Dorylaimia</taxon>
        <taxon>Trichinellida</taxon>
        <taxon>Trichuridae</taxon>
        <taxon>Trichuris</taxon>
    </lineage>
</organism>
<dbReference type="EMBL" id="KL367609">
    <property type="protein sequence ID" value="KFD61840.1"/>
    <property type="molecule type" value="Genomic_DNA"/>
</dbReference>
<protein>
    <recommendedName>
        <fullName evidence="5">G-protein coupled receptors family 1 profile domain-containing protein</fullName>
    </recommendedName>
</protein>
<evidence type="ECO:0000313" key="4">
    <source>
        <dbReference type="Proteomes" id="UP000030764"/>
    </source>
</evidence>
<name>A0A085LPD0_9BILA</name>
<keyword evidence="1" id="KW-1133">Transmembrane helix</keyword>
<feature type="transmembrane region" description="Helical" evidence="1">
    <location>
        <begin position="75"/>
        <end position="96"/>
    </location>
</feature>
<feature type="transmembrane region" description="Helical" evidence="1">
    <location>
        <begin position="163"/>
        <end position="188"/>
    </location>
</feature>
<dbReference type="EMBL" id="KL363352">
    <property type="protein sequence ID" value="KFD46826.1"/>
    <property type="molecule type" value="Genomic_DNA"/>
</dbReference>
<keyword evidence="1" id="KW-0812">Transmembrane</keyword>
<proteinExistence type="predicted"/>
<feature type="transmembrane region" description="Helical" evidence="1">
    <location>
        <begin position="42"/>
        <end position="63"/>
    </location>
</feature>
<keyword evidence="4" id="KW-1185">Reference proteome</keyword>
<sequence length="247" mass="28421">MLGTVVIISHHSLQPENFNLTTPLRCLIFVPSVPLYTFGQPVMVLSTFLIAMDYFSIMCFVKARWKTTNKTANPLVALSFSVGLLNVAIVFITAIVPKRDPVSTSCLQQKVMLLIHLRFVYALQSMLGLFNLTLYLATMIFVATRKAKFDTIRLSQIRRKEAAMKQVTITIFFTFMAQTVPHFFAFVVSFKPSSYTLEEAVWIITTAFHSGYPVYRLLRYTRKRLVKRHQQCRRVGQSERRPVTELH</sequence>
<dbReference type="AlphaFoldDB" id="A0A085LPD0"/>
<evidence type="ECO:0000313" key="3">
    <source>
        <dbReference type="EMBL" id="KFD61840.1"/>
    </source>
</evidence>
<feature type="transmembrane region" description="Helical" evidence="1">
    <location>
        <begin position="116"/>
        <end position="142"/>
    </location>
</feature>
<keyword evidence="1" id="KW-0472">Membrane</keyword>